<comment type="caution">
    <text evidence="3">The sequence shown here is derived from an EMBL/GenBank/DDBJ whole genome shotgun (WGS) entry which is preliminary data.</text>
</comment>
<feature type="region of interest" description="Disordered" evidence="1">
    <location>
        <begin position="209"/>
        <end position="298"/>
    </location>
</feature>
<dbReference type="InterPro" id="IPR043502">
    <property type="entry name" value="DNA/RNA_pol_sf"/>
</dbReference>
<feature type="compositionally biased region" description="Basic and acidic residues" evidence="1">
    <location>
        <begin position="242"/>
        <end position="275"/>
    </location>
</feature>
<dbReference type="SUPFAM" id="SSF56672">
    <property type="entry name" value="DNA/RNA polymerases"/>
    <property type="match status" value="1"/>
</dbReference>
<evidence type="ECO:0000256" key="1">
    <source>
        <dbReference type="SAM" id="MobiDB-lite"/>
    </source>
</evidence>
<dbReference type="AlphaFoldDB" id="A0A6L2NTA7"/>
<dbReference type="EMBL" id="BKCJ010009839">
    <property type="protein sequence ID" value="GEU88857.1"/>
    <property type="molecule type" value="Genomic_DNA"/>
</dbReference>
<gene>
    <name evidence="3" type="ORF">Tci_060835</name>
</gene>
<feature type="compositionally biased region" description="Basic and acidic residues" evidence="1">
    <location>
        <begin position="288"/>
        <end position="298"/>
    </location>
</feature>
<reference evidence="3" key="1">
    <citation type="journal article" date="2019" name="Sci. Rep.">
        <title>Draft genome of Tanacetum cinerariifolium, the natural source of mosquito coil.</title>
        <authorList>
            <person name="Yamashiro T."/>
            <person name="Shiraishi A."/>
            <person name="Satake H."/>
            <person name="Nakayama K."/>
        </authorList>
    </citation>
    <scope>NUCLEOTIDE SEQUENCE</scope>
</reference>
<sequence length="298" mass="34776">MDVKSAILHRRIEEELYVCQSTGFEDPDYPDKVYKVKKALYGLHQAPRAWYETLAKYLLDNGFHISKIDQTLFVKRQKEDILLVQVYVDGIIFGSTKKELCTEFEVLMHDKFQMSSMVTFFLGLQVMQKSDGIFISQDKYVDEILRKFNPQTDDDETLAETLLNIKRSEAKDKAKAIIMLEEERESLSIKERSRLLAEFVDKRKKMLAAKRAEEKRNKPPTQAQQRTYMRERSSKVGKSLKRSAEEELGQEQKVKEEIAQQKDVVAKQAEKESSKKAGGRLKRKTLKARKDKDKRQKK</sequence>
<name>A0A6L2NTA7_TANCI</name>
<feature type="domain" description="Reverse transcriptase Ty1/copia-type" evidence="2">
    <location>
        <begin position="1"/>
        <end position="149"/>
    </location>
</feature>
<organism evidence="3">
    <name type="scientific">Tanacetum cinerariifolium</name>
    <name type="common">Dalmatian daisy</name>
    <name type="synonym">Chrysanthemum cinerariifolium</name>
    <dbReference type="NCBI Taxonomy" id="118510"/>
    <lineage>
        <taxon>Eukaryota</taxon>
        <taxon>Viridiplantae</taxon>
        <taxon>Streptophyta</taxon>
        <taxon>Embryophyta</taxon>
        <taxon>Tracheophyta</taxon>
        <taxon>Spermatophyta</taxon>
        <taxon>Magnoliopsida</taxon>
        <taxon>eudicotyledons</taxon>
        <taxon>Gunneridae</taxon>
        <taxon>Pentapetalae</taxon>
        <taxon>asterids</taxon>
        <taxon>campanulids</taxon>
        <taxon>Asterales</taxon>
        <taxon>Asteraceae</taxon>
        <taxon>Asteroideae</taxon>
        <taxon>Anthemideae</taxon>
        <taxon>Anthemidinae</taxon>
        <taxon>Tanacetum</taxon>
    </lineage>
</organism>
<protein>
    <submittedName>
        <fullName evidence="3">Putative ribonuclease H-like domain-containing protein</fullName>
    </submittedName>
</protein>
<dbReference type="Pfam" id="PF07727">
    <property type="entry name" value="RVT_2"/>
    <property type="match status" value="1"/>
</dbReference>
<evidence type="ECO:0000259" key="2">
    <source>
        <dbReference type="Pfam" id="PF07727"/>
    </source>
</evidence>
<dbReference type="InterPro" id="IPR013103">
    <property type="entry name" value="RVT_2"/>
</dbReference>
<accession>A0A6L2NTA7</accession>
<evidence type="ECO:0000313" key="3">
    <source>
        <dbReference type="EMBL" id="GEU88857.1"/>
    </source>
</evidence>
<proteinExistence type="predicted"/>
<feature type="compositionally biased region" description="Basic residues" evidence="1">
    <location>
        <begin position="277"/>
        <end position="287"/>
    </location>
</feature>